<dbReference type="EMBL" id="JANPWB010000013">
    <property type="protein sequence ID" value="KAJ1110613.1"/>
    <property type="molecule type" value="Genomic_DNA"/>
</dbReference>
<dbReference type="Proteomes" id="UP001066276">
    <property type="component" value="Chromosome 9"/>
</dbReference>
<comment type="caution">
    <text evidence="1">The sequence shown here is derived from an EMBL/GenBank/DDBJ whole genome shotgun (WGS) entry which is preliminary data.</text>
</comment>
<keyword evidence="2" id="KW-1185">Reference proteome</keyword>
<protein>
    <submittedName>
        <fullName evidence="1">Uncharacterized protein</fullName>
    </submittedName>
</protein>
<name>A0AAV7N8C7_PLEWA</name>
<sequence length="84" mass="8430">MGGVAPFPLEADQQSYRTAASPVVLVPLGSRGLGLTRCGTRVLVLGAGGRCCRLPSGLVLPRQEGRGLLAGRPAESLGTVGSSG</sequence>
<evidence type="ECO:0000313" key="1">
    <source>
        <dbReference type="EMBL" id="KAJ1110613.1"/>
    </source>
</evidence>
<evidence type="ECO:0000313" key="2">
    <source>
        <dbReference type="Proteomes" id="UP001066276"/>
    </source>
</evidence>
<accession>A0AAV7N8C7</accession>
<gene>
    <name evidence="1" type="ORF">NDU88_007963</name>
</gene>
<reference evidence="1" key="1">
    <citation type="journal article" date="2022" name="bioRxiv">
        <title>Sequencing and chromosome-scale assembly of the giantPleurodeles waltlgenome.</title>
        <authorList>
            <person name="Brown T."/>
            <person name="Elewa A."/>
            <person name="Iarovenko S."/>
            <person name="Subramanian E."/>
            <person name="Araus A.J."/>
            <person name="Petzold A."/>
            <person name="Susuki M."/>
            <person name="Suzuki K.-i.T."/>
            <person name="Hayashi T."/>
            <person name="Toyoda A."/>
            <person name="Oliveira C."/>
            <person name="Osipova E."/>
            <person name="Leigh N.D."/>
            <person name="Simon A."/>
            <person name="Yun M.H."/>
        </authorList>
    </citation>
    <scope>NUCLEOTIDE SEQUENCE</scope>
    <source>
        <strain evidence="1">20211129_DDA</strain>
        <tissue evidence="1">Liver</tissue>
    </source>
</reference>
<dbReference type="AlphaFoldDB" id="A0AAV7N8C7"/>
<organism evidence="1 2">
    <name type="scientific">Pleurodeles waltl</name>
    <name type="common">Iberian ribbed newt</name>
    <dbReference type="NCBI Taxonomy" id="8319"/>
    <lineage>
        <taxon>Eukaryota</taxon>
        <taxon>Metazoa</taxon>
        <taxon>Chordata</taxon>
        <taxon>Craniata</taxon>
        <taxon>Vertebrata</taxon>
        <taxon>Euteleostomi</taxon>
        <taxon>Amphibia</taxon>
        <taxon>Batrachia</taxon>
        <taxon>Caudata</taxon>
        <taxon>Salamandroidea</taxon>
        <taxon>Salamandridae</taxon>
        <taxon>Pleurodelinae</taxon>
        <taxon>Pleurodeles</taxon>
    </lineage>
</organism>
<proteinExistence type="predicted"/>